<gene>
    <name evidence="2" type="ORF">NVV43_22735</name>
</gene>
<feature type="non-terminal residue" evidence="2">
    <location>
        <position position="75"/>
    </location>
</feature>
<proteinExistence type="predicted"/>
<dbReference type="Gene3D" id="3.20.20.450">
    <property type="entry name" value="EAL domain"/>
    <property type="match status" value="1"/>
</dbReference>
<reference evidence="2" key="1">
    <citation type="submission" date="2022-07" db="EMBL/GenBank/DDBJ databases">
        <title>Diversity of ethanolamine utilization by human commensal Escherichia coli.</title>
        <authorList>
            <person name="Jubelin G."/>
        </authorList>
    </citation>
    <scope>NUCLEOTIDE SEQUENCE</scope>
    <source>
        <strain evidence="2">S1</strain>
    </source>
</reference>
<name>A0AAW5MWE0_9ESCH</name>
<dbReference type="PANTHER" id="PTHR33121">
    <property type="entry name" value="CYCLIC DI-GMP PHOSPHODIESTERASE PDEF"/>
    <property type="match status" value="1"/>
</dbReference>
<evidence type="ECO:0000259" key="1">
    <source>
        <dbReference type="PROSITE" id="PS50883"/>
    </source>
</evidence>
<protein>
    <submittedName>
        <fullName evidence="2">EAL domain-containing protein</fullName>
    </submittedName>
</protein>
<dbReference type="SUPFAM" id="SSF141868">
    <property type="entry name" value="EAL domain-like"/>
    <property type="match status" value="1"/>
</dbReference>
<comment type="caution">
    <text evidence="2">The sequence shown here is derived from an EMBL/GenBank/DDBJ whole genome shotgun (WGS) entry which is preliminary data.</text>
</comment>
<accession>A0AAW5MWE0</accession>
<dbReference type="InterPro" id="IPR050706">
    <property type="entry name" value="Cyclic-di-GMP_PDE-like"/>
</dbReference>
<organism evidence="2 3">
    <name type="scientific">Escherichia marmotae</name>
    <dbReference type="NCBI Taxonomy" id="1499973"/>
    <lineage>
        <taxon>Bacteria</taxon>
        <taxon>Pseudomonadati</taxon>
        <taxon>Pseudomonadota</taxon>
        <taxon>Gammaproteobacteria</taxon>
        <taxon>Enterobacterales</taxon>
        <taxon>Enterobacteriaceae</taxon>
        <taxon>Escherichia</taxon>
    </lineage>
</organism>
<evidence type="ECO:0000313" key="3">
    <source>
        <dbReference type="Proteomes" id="UP001206878"/>
    </source>
</evidence>
<dbReference type="AlphaFoldDB" id="A0AAW5MWE0"/>
<sequence length="75" mass="8263">MDSNFVSADRLMRALINGEFEPYLQPVVSASDFTVSGAELLVRWHMPTGGILPPAYFINRVESAGLLLPVTEKIL</sequence>
<dbReference type="PROSITE" id="PS50883">
    <property type="entry name" value="EAL"/>
    <property type="match status" value="1"/>
</dbReference>
<dbReference type="EMBL" id="JANPXH010000054">
    <property type="protein sequence ID" value="MCR6678381.1"/>
    <property type="molecule type" value="Genomic_DNA"/>
</dbReference>
<feature type="domain" description="EAL" evidence="1">
    <location>
        <begin position="4"/>
        <end position="75"/>
    </location>
</feature>
<dbReference type="Proteomes" id="UP001206878">
    <property type="component" value="Unassembled WGS sequence"/>
</dbReference>
<dbReference type="PANTHER" id="PTHR33121:SF79">
    <property type="entry name" value="CYCLIC DI-GMP PHOSPHODIESTERASE PDED-RELATED"/>
    <property type="match status" value="1"/>
</dbReference>
<dbReference type="InterPro" id="IPR035919">
    <property type="entry name" value="EAL_sf"/>
</dbReference>
<evidence type="ECO:0000313" key="2">
    <source>
        <dbReference type="EMBL" id="MCR6678381.1"/>
    </source>
</evidence>
<dbReference type="GO" id="GO:0071111">
    <property type="term" value="F:cyclic-guanylate-specific phosphodiesterase activity"/>
    <property type="evidence" value="ECO:0007669"/>
    <property type="project" value="InterPro"/>
</dbReference>
<dbReference type="InterPro" id="IPR001633">
    <property type="entry name" value="EAL_dom"/>
</dbReference>
<dbReference type="Pfam" id="PF00563">
    <property type="entry name" value="EAL"/>
    <property type="match status" value="1"/>
</dbReference>